<dbReference type="Gene3D" id="3.40.50.300">
    <property type="entry name" value="P-loop containing nucleotide triphosphate hydrolases"/>
    <property type="match status" value="1"/>
</dbReference>
<dbReference type="Pfam" id="PF13176">
    <property type="entry name" value="TPR_7"/>
    <property type="match status" value="1"/>
</dbReference>
<dbReference type="Pfam" id="PF13424">
    <property type="entry name" value="TPR_12"/>
    <property type="match status" value="2"/>
</dbReference>
<dbReference type="InterPro" id="IPR016032">
    <property type="entry name" value="Sig_transdc_resp-reg_C-effctor"/>
</dbReference>
<evidence type="ECO:0000256" key="4">
    <source>
        <dbReference type="ARBA" id="ARBA00023163"/>
    </source>
</evidence>
<feature type="domain" description="OmpR/PhoB-type" evidence="6">
    <location>
        <begin position="1"/>
        <end position="100"/>
    </location>
</feature>
<dbReference type="CDD" id="cd15831">
    <property type="entry name" value="BTAD"/>
    <property type="match status" value="1"/>
</dbReference>
<proteinExistence type="inferred from homology"/>
<dbReference type="SMART" id="SM00028">
    <property type="entry name" value="TPR"/>
    <property type="match status" value="7"/>
</dbReference>
<dbReference type="SUPFAM" id="SSF52540">
    <property type="entry name" value="P-loop containing nucleoside triphosphate hydrolases"/>
    <property type="match status" value="1"/>
</dbReference>
<dbReference type="InterPro" id="IPR019734">
    <property type="entry name" value="TPR_rpt"/>
</dbReference>
<dbReference type="SMART" id="SM01043">
    <property type="entry name" value="BTAD"/>
    <property type="match status" value="1"/>
</dbReference>
<dbReference type="Pfam" id="PF03704">
    <property type="entry name" value="BTAD"/>
    <property type="match status" value="1"/>
</dbReference>
<organism evidence="7 8">
    <name type="scientific">Lentzea rhizosphaerae</name>
    <dbReference type="NCBI Taxonomy" id="2041025"/>
    <lineage>
        <taxon>Bacteria</taxon>
        <taxon>Bacillati</taxon>
        <taxon>Actinomycetota</taxon>
        <taxon>Actinomycetes</taxon>
        <taxon>Pseudonocardiales</taxon>
        <taxon>Pseudonocardiaceae</taxon>
        <taxon>Lentzea</taxon>
    </lineage>
</organism>
<dbReference type="RefSeq" id="WP_382379807.1">
    <property type="nucleotide sequence ID" value="NZ_JBHRZI010000049.1"/>
</dbReference>
<keyword evidence="4" id="KW-0804">Transcription</keyword>
<sequence length="1059" mass="112618">MSSVRIQVLGSTRAWNGGTEIELGPPGRRAVLGLLVLAEGEPVATGSLVDALWGDRPPPSAVNVLQTHVKHLRRLLEPGRSARSGSGVLPFANGGYAVNPDAVDVDLVAFRRLVAEANDAYRDGDWDRAAAGLGTALKLWHGRPFADLPVLATHPKVVSLVAVHREALARHGDAMIAIGSAADVLADIAEAAADQPLDEPAQARLIRAYHAVGRRAAAFQVYHEARARLVEELGIDPGPELRAAHATLLHDTDFGGTGNAATRARAVPRVPRQLPAHPPGFTGRTAQVSTLDALVPVSGRSVDAVTIAAISGTAGVGKTALAVHWAHRVADRFPDGQLYANLRGHSRGGAAAPLEVLTQFLTALEVPAERVPVDVDAASAMFRTLTTDRKVLVLLDNAADPDQVRPLLPAGSACLVVVTCRDRMTGLVASHGARQVTLDVLSPADALELLGSVLGPERIRAEPVAAADFAELCAHLPLALRIAAANLADHPGRGIDDHVAELRQGNLLTALAVPGDEHTAVRTAFDLSYAALPEQAQRLFRLLSLLPGSDTGTEAVAVLAGAEPEEAARLLDRLAAAHLVEFHVPGRYSFHDLLRLYAAEQAARHEKEEDRAAALQRLYDWYLRAVDAAARLLYPHMLRLPLPPLLVRPPAGVTGPAEAANWLDSERANLVAAIRSAARAGPRTTAWLLADALRGYFWMSSRRVDWQATAQAALAAAEESGEPRPQAAARLSLADLYFRQGRYQDAVRHYTHARLLARQAEWAAAGAAVLGNLGCVYWQSGRLAAAAARFARCLALSRSIGQPAGEAVALGNLGLVHWEMGRLEQAAEHYTLALGRYRQIGSRYGEAINLGNLGHTQRARGLPVEAAELLTRALALHQESGNRGGEAQTRGRLAATCGDLGRAAEALEHARTGLFLAQEAGDPRTEVEALAALAAVDHRLGHRTDAIRHYRQALDLVRNTGDRYPEIDILIGLATVTADPALARQALALARNAGYRALEGQALTALAGILLASGNPRDGTDHAFQALAVHRETGHRQAEAATLAVLRRAQREAPGQPSP</sequence>
<comment type="similarity">
    <text evidence="1">Belongs to the AfsR/DnrI/RedD regulatory family.</text>
</comment>
<keyword evidence="8" id="KW-1185">Reference proteome</keyword>
<evidence type="ECO:0000256" key="1">
    <source>
        <dbReference type="ARBA" id="ARBA00005820"/>
    </source>
</evidence>
<dbReference type="Proteomes" id="UP001595690">
    <property type="component" value="Unassembled WGS sequence"/>
</dbReference>
<dbReference type="InterPro" id="IPR036388">
    <property type="entry name" value="WH-like_DNA-bd_sf"/>
</dbReference>
<dbReference type="SUPFAM" id="SSF46894">
    <property type="entry name" value="C-terminal effector domain of the bipartite response regulators"/>
    <property type="match status" value="1"/>
</dbReference>
<dbReference type="InterPro" id="IPR051677">
    <property type="entry name" value="AfsR-DnrI-RedD_regulator"/>
</dbReference>
<comment type="caution">
    <text evidence="7">The sequence shown here is derived from an EMBL/GenBank/DDBJ whole genome shotgun (WGS) entry which is preliminary data.</text>
</comment>
<evidence type="ECO:0000256" key="2">
    <source>
        <dbReference type="ARBA" id="ARBA00023015"/>
    </source>
</evidence>
<name>A0ABV8C9B5_9PSEU</name>
<dbReference type="SUPFAM" id="SSF48452">
    <property type="entry name" value="TPR-like"/>
    <property type="match status" value="3"/>
</dbReference>
<dbReference type="InterPro" id="IPR027417">
    <property type="entry name" value="P-loop_NTPase"/>
</dbReference>
<evidence type="ECO:0000259" key="6">
    <source>
        <dbReference type="PROSITE" id="PS51755"/>
    </source>
</evidence>
<gene>
    <name evidence="7" type="ORF">ACFOWZ_43270</name>
</gene>
<dbReference type="SMART" id="SM00862">
    <property type="entry name" value="Trans_reg_C"/>
    <property type="match status" value="1"/>
</dbReference>
<dbReference type="InterPro" id="IPR005158">
    <property type="entry name" value="BTAD"/>
</dbReference>
<dbReference type="Pfam" id="PF00486">
    <property type="entry name" value="Trans_reg_C"/>
    <property type="match status" value="1"/>
</dbReference>
<keyword evidence="2" id="KW-0805">Transcription regulation</keyword>
<reference evidence="8" key="1">
    <citation type="journal article" date="2019" name="Int. J. Syst. Evol. Microbiol.">
        <title>The Global Catalogue of Microorganisms (GCM) 10K type strain sequencing project: providing services to taxonomists for standard genome sequencing and annotation.</title>
        <authorList>
            <consortium name="The Broad Institute Genomics Platform"/>
            <consortium name="The Broad Institute Genome Sequencing Center for Infectious Disease"/>
            <person name="Wu L."/>
            <person name="Ma J."/>
        </authorList>
    </citation>
    <scope>NUCLEOTIDE SEQUENCE [LARGE SCALE GENOMIC DNA]</scope>
    <source>
        <strain evidence="8">CGMCC 4.7405</strain>
    </source>
</reference>
<dbReference type="InterPro" id="IPR001867">
    <property type="entry name" value="OmpR/PhoB-type_DNA-bd"/>
</dbReference>
<dbReference type="Gene3D" id="1.25.40.10">
    <property type="entry name" value="Tetratricopeptide repeat domain"/>
    <property type="match status" value="3"/>
</dbReference>
<evidence type="ECO:0000313" key="8">
    <source>
        <dbReference type="Proteomes" id="UP001595690"/>
    </source>
</evidence>
<dbReference type="PRINTS" id="PR00364">
    <property type="entry name" value="DISEASERSIST"/>
</dbReference>
<dbReference type="PANTHER" id="PTHR35807:SF1">
    <property type="entry name" value="TRANSCRIPTIONAL REGULATOR REDD"/>
    <property type="match status" value="1"/>
</dbReference>
<dbReference type="PANTHER" id="PTHR35807">
    <property type="entry name" value="TRANSCRIPTIONAL REGULATOR REDD-RELATED"/>
    <property type="match status" value="1"/>
</dbReference>
<accession>A0ABV8C9B5</accession>
<evidence type="ECO:0000256" key="3">
    <source>
        <dbReference type="ARBA" id="ARBA00023125"/>
    </source>
</evidence>
<keyword evidence="3 5" id="KW-0238">DNA-binding</keyword>
<evidence type="ECO:0000313" key="7">
    <source>
        <dbReference type="EMBL" id="MFC3898330.1"/>
    </source>
</evidence>
<feature type="DNA-binding region" description="OmpR/PhoB-type" evidence="5">
    <location>
        <begin position="1"/>
        <end position="100"/>
    </location>
</feature>
<dbReference type="EMBL" id="JBHRZI010000049">
    <property type="protein sequence ID" value="MFC3898330.1"/>
    <property type="molecule type" value="Genomic_DNA"/>
</dbReference>
<protein>
    <submittedName>
        <fullName evidence="7">BTAD domain-containing putative transcriptional regulator</fullName>
    </submittedName>
</protein>
<evidence type="ECO:0000256" key="5">
    <source>
        <dbReference type="PROSITE-ProRule" id="PRU01091"/>
    </source>
</evidence>
<dbReference type="PROSITE" id="PS51755">
    <property type="entry name" value="OMPR_PHOB"/>
    <property type="match status" value="1"/>
</dbReference>
<dbReference type="Gene3D" id="1.10.10.10">
    <property type="entry name" value="Winged helix-like DNA-binding domain superfamily/Winged helix DNA-binding domain"/>
    <property type="match status" value="2"/>
</dbReference>
<dbReference type="InterPro" id="IPR011990">
    <property type="entry name" value="TPR-like_helical_dom_sf"/>
</dbReference>